<evidence type="ECO:0000256" key="4">
    <source>
        <dbReference type="ARBA" id="ARBA00022982"/>
    </source>
</evidence>
<keyword evidence="8" id="KW-0732">Signal</keyword>
<evidence type="ECO:0000256" key="5">
    <source>
        <dbReference type="ARBA" id="ARBA00023004"/>
    </source>
</evidence>
<organism evidence="9 10">
    <name type="scientific">Alteromonas confluentis</name>
    <dbReference type="NCBI Taxonomy" id="1656094"/>
    <lineage>
        <taxon>Bacteria</taxon>
        <taxon>Pseudomonadati</taxon>
        <taxon>Pseudomonadota</taxon>
        <taxon>Gammaproteobacteria</taxon>
        <taxon>Alteromonadales</taxon>
        <taxon>Alteromonadaceae</taxon>
        <taxon>Alteromonas/Salinimonas group</taxon>
        <taxon>Alteromonas</taxon>
    </lineage>
</organism>
<evidence type="ECO:0000256" key="7">
    <source>
        <dbReference type="PIRSR" id="PIRSR000027-2"/>
    </source>
</evidence>
<proteinExistence type="predicted"/>
<dbReference type="PIRSF" id="PIRSF000027">
    <property type="entry name" value="Cytc_c_prime"/>
    <property type="match status" value="1"/>
</dbReference>
<dbReference type="InterPro" id="IPR010980">
    <property type="entry name" value="Cyt_c/b562"/>
</dbReference>
<evidence type="ECO:0000313" key="10">
    <source>
        <dbReference type="Proteomes" id="UP000175691"/>
    </source>
</evidence>
<dbReference type="PROSITE" id="PS51009">
    <property type="entry name" value="CYTCII"/>
    <property type="match status" value="1"/>
</dbReference>
<name>A0A1E7Z749_9ALTE</name>
<keyword evidence="3 6" id="KW-0479">Metal-binding</keyword>
<feature type="binding site" description="covalent" evidence="7">
    <location>
        <position position="153"/>
    </location>
    <ligand>
        <name>heme c</name>
        <dbReference type="ChEBI" id="CHEBI:61717"/>
    </ligand>
</feature>
<dbReference type="STRING" id="1656094.BFC18_17870"/>
<dbReference type="GO" id="GO:0042597">
    <property type="term" value="C:periplasmic space"/>
    <property type="evidence" value="ECO:0007669"/>
    <property type="project" value="InterPro"/>
</dbReference>
<dbReference type="Pfam" id="PF01322">
    <property type="entry name" value="Cytochrom_C_2"/>
    <property type="match status" value="1"/>
</dbReference>
<dbReference type="Gene3D" id="1.20.120.10">
    <property type="entry name" value="Cytochrome c/b562"/>
    <property type="match status" value="1"/>
</dbReference>
<keyword evidence="5 6" id="KW-0408">Iron</keyword>
<dbReference type="GO" id="GO:0022900">
    <property type="term" value="P:electron transport chain"/>
    <property type="evidence" value="ECO:0007669"/>
    <property type="project" value="InterPro"/>
</dbReference>
<dbReference type="GO" id="GO:0005506">
    <property type="term" value="F:iron ion binding"/>
    <property type="evidence" value="ECO:0007669"/>
    <property type="project" value="InterPro"/>
</dbReference>
<feature type="chain" id="PRO_5009209421" evidence="8">
    <location>
        <begin position="26"/>
        <end position="160"/>
    </location>
</feature>
<dbReference type="GO" id="GO:0020037">
    <property type="term" value="F:heme binding"/>
    <property type="evidence" value="ECO:0007669"/>
    <property type="project" value="InterPro"/>
</dbReference>
<feature type="binding site" description="covalent" evidence="7">
    <location>
        <position position="150"/>
    </location>
    <ligand>
        <name>heme c</name>
        <dbReference type="ChEBI" id="CHEBI:61717"/>
    </ligand>
</feature>
<dbReference type="OrthoDB" id="5520910at2"/>
<keyword evidence="2 7" id="KW-0349">Heme</keyword>
<evidence type="ECO:0000313" key="9">
    <source>
        <dbReference type="EMBL" id="OFC69292.1"/>
    </source>
</evidence>
<comment type="caution">
    <text evidence="9">The sequence shown here is derived from an EMBL/GenBank/DDBJ whole genome shotgun (WGS) entry which is preliminary data.</text>
</comment>
<sequence length="160" mass="17157">MKKLLKTGLIAAIAATCFTTSNVVAREAAMNEKHAAAATEYRKALFQLVRSNMAPLGGMAKGAIPFDQDVIATNALRLEQLADMMSDYLMVDTRKFDVDTGAKDDIWENWSDFEGKVANLKSAAENLSSVAAAGDESKYRAAIGQVGGACKGCHDDYKAD</sequence>
<dbReference type="InterPro" id="IPR015984">
    <property type="entry name" value="Cyt_c_prime_subgr"/>
</dbReference>
<reference evidence="9 10" key="1">
    <citation type="submission" date="2016-08" db="EMBL/GenBank/DDBJ databases">
        <authorList>
            <person name="Seilhamer J.J."/>
        </authorList>
    </citation>
    <scope>NUCLEOTIDE SEQUENCE [LARGE SCALE GENOMIC DNA]</scope>
    <source>
        <strain evidence="9 10">KCTC 42603</strain>
    </source>
</reference>
<dbReference type="AlphaFoldDB" id="A0A1E7Z749"/>
<keyword evidence="4" id="KW-0249">Electron transport</keyword>
<evidence type="ECO:0000256" key="3">
    <source>
        <dbReference type="ARBA" id="ARBA00022723"/>
    </source>
</evidence>
<keyword evidence="10" id="KW-1185">Reference proteome</keyword>
<evidence type="ECO:0000256" key="8">
    <source>
        <dbReference type="SAM" id="SignalP"/>
    </source>
</evidence>
<feature type="signal peptide" evidence="8">
    <location>
        <begin position="1"/>
        <end position="25"/>
    </location>
</feature>
<dbReference type="InterPro" id="IPR012127">
    <property type="entry name" value="Cyt_c_prime"/>
</dbReference>
<dbReference type="InterPro" id="IPR002321">
    <property type="entry name" value="Cyt_c_II"/>
</dbReference>
<dbReference type="GO" id="GO:0009055">
    <property type="term" value="F:electron transfer activity"/>
    <property type="evidence" value="ECO:0007669"/>
    <property type="project" value="InterPro"/>
</dbReference>
<evidence type="ECO:0000256" key="6">
    <source>
        <dbReference type="PIRSR" id="PIRSR000027-1"/>
    </source>
</evidence>
<evidence type="ECO:0000256" key="1">
    <source>
        <dbReference type="ARBA" id="ARBA00022448"/>
    </source>
</evidence>
<keyword evidence="1" id="KW-0813">Transport</keyword>
<dbReference type="PRINTS" id="PR00608">
    <property type="entry name" value="CYTCHROMECII"/>
</dbReference>
<gene>
    <name evidence="9" type="ORF">BFC18_17870</name>
</gene>
<feature type="binding site" description="axial binding residue" evidence="6">
    <location>
        <position position="154"/>
    </location>
    <ligand>
        <name>heme c</name>
        <dbReference type="ChEBI" id="CHEBI:61717"/>
    </ligand>
    <ligandPart>
        <name>Fe</name>
        <dbReference type="ChEBI" id="CHEBI:18248"/>
    </ligandPart>
</feature>
<accession>A0A1E7Z749</accession>
<evidence type="ECO:0000256" key="2">
    <source>
        <dbReference type="ARBA" id="ARBA00022617"/>
    </source>
</evidence>
<dbReference type="Proteomes" id="UP000175691">
    <property type="component" value="Unassembled WGS sequence"/>
</dbReference>
<dbReference type="EMBL" id="MDHN01000040">
    <property type="protein sequence ID" value="OFC69292.1"/>
    <property type="molecule type" value="Genomic_DNA"/>
</dbReference>
<dbReference type="SUPFAM" id="SSF47175">
    <property type="entry name" value="Cytochromes"/>
    <property type="match status" value="1"/>
</dbReference>
<dbReference type="RefSeq" id="WP_070126738.1">
    <property type="nucleotide sequence ID" value="NZ_MDHN01000040.1"/>
</dbReference>
<comment type="PTM">
    <text evidence="7">Binds 1 heme group per subunit.</text>
</comment>
<protein>
    <submittedName>
        <fullName evidence="9">Cytochrome C</fullName>
    </submittedName>
</protein>